<organismHost>
    <name type="scientific">Homo sapiens</name>
    <name type="common">Human</name>
    <dbReference type="NCBI Taxonomy" id="9606"/>
</organismHost>
<dbReference type="SUPFAM" id="SSF53098">
    <property type="entry name" value="Ribonuclease H-like"/>
    <property type="match status" value="1"/>
</dbReference>
<gene>
    <name evidence="1" type="primary">pol</name>
</gene>
<organism evidence="1">
    <name type="scientific">Human immunodeficiency virus type 1</name>
    <name type="common">HIV-1</name>
    <dbReference type="NCBI Taxonomy" id="11676"/>
    <lineage>
        <taxon>Viruses</taxon>
        <taxon>Riboviria</taxon>
        <taxon>Pararnavirae</taxon>
        <taxon>Artverviricota</taxon>
        <taxon>Revtraviricetes</taxon>
        <taxon>Ortervirales</taxon>
        <taxon>Retroviridae</taxon>
        <taxon>Orthoretrovirinae</taxon>
        <taxon>Lentivirus</taxon>
        <taxon>Lentivirus humimdef1</taxon>
    </lineage>
</organism>
<dbReference type="EMBL" id="DQ149328">
    <property type="protein sequence ID" value="AAZ95004.1"/>
    <property type="molecule type" value="Genomic_DNA"/>
</dbReference>
<feature type="non-terminal residue" evidence="1">
    <location>
        <position position="1"/>
    </location>
</feature>
<name>Q3S8G5_HV1</name>
<evidence type="ECO:0000313" key="1">
    <source>
        <dbReference type="EMBL" id="AAZ95004.1"/>
    </source>
</evidence>
<reference evidence="1" key="1">
    <citation type="submission" date="2005-07" db="EMBL/GenBank/DDBJ databases">
        <title>Genetic Diversity of HIV-1 in Northern Kenya.</title>
        <authorList>
            <person name="Khamadi S.A."/>
            <person name="Ochieng W."/>
            <person name="Lihana R.W."/>
            <person name="Kiptoo M.K."/>
            <person name="Kinyua J.G."/>
            <person name="Lagat N."/>
            <person name="Muriuki J."/>
            <person name="Mwangi J."/>
            <person name="Pelle R."/>
            <person name="Muigai A."/>
            <person name="Carter J."/>
            <person name="Yamada R."/>
            <person name="Mpoke S."/>
        </authorList>
    </citation>
    <scope>NUCLEOTIDE SEQUENCE</scope>
    <source>
        <strain evidence="1">MYDH038</strain>
    </source>
</reference>
<sequence length="86" mass="9856">SYSSFPQDKETAYYILRFARGWPVKVIHTDNRSNFTCPACESSLFDRQAIHQEFRISPTTSPIVPELSRINVSTDLKEDHTGRSHA</sequence>
<dbReference type="InterPro" id="IPR012337">
    <property type="entry name" value="RNaseH-like_sf"/>
</dbReference>
<feature type="non-terminal residue" evidence="1">
    <location>
        <position position="86"/>
    </location>
</feature>
<protein>
    <submittedName>
        <fullName evidence="1">Integrase</fullName>
    </submittedName>
</protein>
<proteinExistence type="predicted"/>
<accession>Q3S8G5</accession>